<dbReference type="EMBL" id="BAABAT010000001">
    <property type="protein sequence ID" value="GAA4243272.1"/>
    <property type="molecule type" value="Genomic_DNA"/>
</dbReference>
<protein>
    <submittedName>
        <fullName evidence="1">Uncharacterized protein</fullName>
    </submittedName>
</protein>
<evidence type="ECO:0000313" key="1">
    <source>
        <dbReference type="EMBL" id="GAA4243272.1"/>
    </source>
</evidence>
<dbReference type="Proteomes" id="UP001500620">
    <property type="component" value="Unassembled WGS sequence"/>
</dbReference>
<sequence>MDDEIELISDGDGLAVIGNPTAVERFLDSVGLLSLSKELGLDRLGSVLGAGAGVIQAASEIAANSGRYVKLTKESAQLVNEFGLMKTKTRGVSHAMLGKPGSISKWLQIENGPGSLVTNPALLSGAAGIMAQFARQHEMNEITELLTTIDEKLDDVRRAQRDAVLAKMDGVASAIKEAMTIREHVGRVSEVAWSKVQATSVTIADTQAYALRQLDALAEKMESKTKVGDLAKTAKKIEREVGVWLAVLARCFQLQDEIAVLELDRVLDASPADLNGHRLALSVARQDRRELILRKTKYLMDRMDAAAGTANSNVLLHATTSRAVVDSINHVGIAVDDFHGPLGIESGRDSLKATRWWDAARDPRQLKNAGAEAGRIALVGAFGVGLTAASVVVAKKATKSGE</sequence>
<evidence type="ECO:0000313" key="2">
    <source>
        <dbReference type="Proteomes" id="UP001500620"/>
    </source>
</evidence>
<name>A0ABP8CU43_9ACTN</name>
<gene>
    <name evidence="1" type="ORF">GCM10022255_001650</name>
</gene>
<keyword evidence="2" id="KW-1185">Reference proteome</keyword>
<accession>A0ABP8CU43</accession>
<reference evidence="2" key="1">
    <citation type="journal article" date="2019" name="Int. J. Syst. Evol. Microbiol.">
        <title>The Global Catalogue of Microorganisms (GCM) 10K type strain sequencing project: providing services to taxonomists for standard genome sequencing and annotation.</title>
        <authorList>
            <consortium name="The Broad Institute Genomics Platform"/>
            <consortium name="The Broad Institute Genome Sequencing Center for Infectious Disease"/>
            <person name="Wu L."/>
            <person name="Ma J."/>
        </authorList>
    </citation>
    <scope>NUCLEOTIDE SEQUENCE [LARGE SCALE GENOMIC DNA]</scope>
    <source>
        <strain evidence="2">JCM 17441</strain>
    </source>
</reference>
<proteinExistence type="predicted"/>
<dbReference type="RefSeq" id="WP_345120089.1">
    <property type="nucleotide sequence ID" value="NZ_BAABAT010000001.1"/>
</dbReference>
<organism evidence="1 2">
    <name type="scientific">Dactylosporangium darangshiense</name>
    <dbReference type="NCBI Taxonomy" id="579108"/>
    <lineage>
        <taxon>Bacteria</taxon>
        <taxon>Bacillati</taxon>
        <taxon>Actinomycetota</taxon>
        <taxon>Actinomycetes</taxon>
        <taxon>Micromonosporales</taxon>
        <taxon>Micromonosporaceae</taxon>
        <taxon>Dactylosporangium</taxon>
    </lineage>
</organism>
<comment type="caution">
    <text evidence="1">The sequence shown here is derived from an EMBL/GenBank/DDBJ whole genome shotgun (WGS) entry which is preliminary data.</text>
</comment>